<evidence type="ECO:0000259" key="3">
    <source>
        <dbReference type="Pfam" id="PF23544"/>
    </source>
</evidence>
<evidence type="ECO:0000313" key="5">
    <source>
        <dbReference type="Proteomes" id="UP000696573"/>
    </source>
</evidence>
<dbReference type="PANTHER" id="PTHR47585:SF1">
    <property type="entry name" value="DUF1446 DOMAIN-CONTAINING PROTEIN"/>
    <property type="match status" value="1"/>
</dbReference>
<dbReference type="PANTHER" id="PTHR47585">
    <property type="match status" value="1"/>
</dbReference>
<keyword evidence="1" id="KW-0472">Membrane</keyword>
<reference evidence="4" key="1">
    <citation type="submission" date="2021-10" db="EMBL/GenBank/DDBJ databases">
        <authorList>
            <person name="Piombo E."/>
        </authorList>
    </citation>
    <scope>NUCLEOTIDE SEQUENCE</scope>
</reference>
<feature type="domain" description="AtuA-like ferredoxin-fold" evidence="3">
    <location>
        <begin position="500"/>
        <end position="596"/>
    </location>
</feature>
<keyword evidence="1" id="KW-1133">Transmembrane helix</keyword>
<keyword evidence="1" id="KW-0812">Transmembrane</keyword>
<proteinExistence type="predicted"/>
<evidence type="ECO:0000313" key="4">
    <source>
        <dbReference type="EMBL" id="CAH0025746.1"/>
    </source>
</evidence>
<dbReference type="OrthoDB" id="10265871at2759"/>
<dbReference type="Pfam" id="PF23544">
    <property type="entry name" value="AtuA_ferredoxin"/>
    <property type="match status" value="1"/>
</dbReference>
<comment type="caution">
    <text evidence="4">The sequence shown here is derived from an EMBL/GenBank/DDBJ whole genome shotgun (WGS) entry which is preliminary data.</text>
</comment>
<name>A0A9N9VMF9_9HYPO</name>
<feature type="transmembrane region" description="Helical" evidence="1">
    <location>
        <begin position="717"/>
        <end position="737"/>
    </location>
</feature>
<sequence>MASNQQERPRRPIRIGNASGAIGDGIDQVFRLASSGDVDAITADYLAEFNIAWKAIELQTNPELGYEPNFLEQLAWENGSGAKAVAHNKVKVVHDGGALNPKGLAEKVDKYFKSLDISNVKVAWIEGDNVTEQVKSNKLVGLRHLDQNGVTFNNSDDTPTLAANVYTGQEGIVKALEAGADIVICGRCCDASPVMGLATWWHGWGPSDYDPLAGSLMAGHLIECGAYVTGGNYCGAMEVAELHHVGYPIAEISFDGSTVITKSDGSNGAVTVDTCTAQLLYEIQGHRYLNPDVTAFIGQAKLEQIGPSRVRLSGITGLPPPETSKVAICQLGGYQAEISAYAAGLDTDFKFNLMKHQVLGQVNMADFSTFSIEKYGSSLPDPRSQKECTVQIRMFAQSPNKEAFSQFRRAIFYNGMQGYCGLHLGMDWRTMEPKPFVRYFPALINRSFLPDLSVKFVSGEVLSVPSRKRTPIKPVNSLPKPEPHPSMFDTSNAHAVVVRPLGDLFFARSGDKGGNANVGFWVRSEKAYPWARNFLTSTKLVELLADDWDDRYTIERCEFPHLRAVHFVIKGILQEGVSSSSVLDGFGKSIGEFLRARKAELPVDLVQDENNRRNLVGDESLCGIILLGLVTFYHLLLLNITLHLNRLLLSTLGLVHLLALGKLLLLALDEVGLLTLLGRLLALKQLVVELTLKEIIFIALVKLVVKLALKQLIVELTLVQLIVKLALIQVVLVKIALKKVLIELITLEEILLVVTLPEVIFIALVQILIISLKQLIIEVALIQVVLVKVALVQLVIEIALKKLVIEVTLIQILFITLEQLVVEVTLEEFVVEVTLEEFVVEVTLVKLVIEVALVKLVIEVSLIEFVIEVALVKLVIEVTFEQLIVEVTLVELIIEVSLVEFVIEVTFVELIVEVALVEFIFKIAFVELVVEVSLIEFIIEDALEKLVIEVTFVELIVEITFEQFVIEVSLIELIVEVASIQVVLIVEVTLLEVILKGTGKHVLDGLENFTLVKILITGVKTILFLLEGTAFKFATDSLEDITLVTLVELVVKVALIEFIIEVSLIELIIKVASIQIVLIEVTSVELIVEIALVQLIIEVSLIELVIEIAFVQIVLIEVTSVELVVEVALVEFIIEITFVEVVLVEVTSVKIILEIALIELIIEVALVKIVFIEVTLLKIIVEITFLKLVIKVALVEIVFVEVTLLKLIVEVALVKIVFIEVTLLKIIVEITFLKLIVEVALVKLIVEVALIEIIFVEVTLLKLVIKVALEKLIVEIALVEVVLIKVTLVKLVVEVTLKEVILVRATGKLILDGVNQELALGNVGLLVVKVTLEEEVILIEGSEGEFFLDLVEEITLKQLIVKVADVDILVVVTLVQFVVEVTLKEKLLIVKVALKEVILVEVTFKKLIVEFTLKEKILIIEVALKELVIEVTFIQIIFFTALGKFHSFLGAFLNIPLNVGHPAGDISLSKTSVLLVLFTALVHEHGLGGHSLAQFFLDSVSENLQLALVVSVADLAGGLASTTWSEVFTGLDGSIALGQVALLNLRSRNAGAGLESAGA</sequence>
<keyword evidence="5" id="KW-1185">Reference proteome</keyword>
<dbReference type="Pfam" id="PF07287">
    <property type="entry name" value="AtuA"/>
    <property type="match status" value="1"/>
</dbReference>
<evidence type="ECO:0000256" key="1">
    <source>
        <dbReference type="SAM" id="Phobius"/>
    </source>
</evidence>
<dbReference type="Proteomes" id="UP000696573">
    <property type="component" value="Unassembled WGS sequence"/>
</dbReference>
<organism evidence="4 5">
    <name type="scientific">Clonostachys rhizophaga</name>
    <dbReference type="NCBI Taxonomy" id="160324"/>
    <lineage>
        <taxon>Eukaryota</taxon>
        <taxon>Fungi</taxon>
        <taxon>Dikarya</taxon>
        <taxon>Ascomycota</taxon>
        <taxon>Pezizomycotina</taxon>
        <taxon>Sordariomycetes</taxon>
        <taxon>Hypocreomycetidae</taxon>
        <taxon>Hypocreales</taxon>
        <taxon>Bionectriaceae</taxon>
        <taxon>Clonostachys</taxon>
    </lineage>
</organism>
<feature type="transmembrane region" description="Helical" evidence="1">
    <location>
        <begin position="647"/>
        <end position="665"/>
    </location>
</feature>
<feature type="transmembrane region" description="Helical" evidence="1">
    <location>
        <begin position="621"/>
        <end position="641"/>
    </location>
</feature>
<dbReference type="InterPro" id="IPR010839">
    <property type="entry name" value="AtuA_N"/>
</dbReference>
<protein>
    <recommendedName>
        <fullName evidence="6">DUF1446 domain-containing protein</fullName>
    </recommendedName>
</protein>
<dbReference type="EMBL" id="CABFNQ020000715">
    <property type="protein sequence ID" value="CAH0025746.1"/>
    <property type="molecule type" value="Genomic_DNA"/>
</dbReference>
<feature type="transmembrane region" description="Helical" evidence="1">
    <location>
        <begin position="749"/>
        <end position="769"/>
    </location>
</feature>
<dbReference type="InterPro" id="IPR056362">
    <property type="entry name" value="AtuA-like_ferredoxin_dom"/>
</dbReference>
<evidence type="ECO:0000259" key="2">
    <source>
        <dbReference type="Pfam" id="PF07287"/>
    </source>
</evidence>
<accession>A0A9N9VMF9</accession>
<feature type="domain" description="Acyclic terpene utilisation N-terminal" evidence="2">
    <location>
        <begin position="13"/>
        <end position="448"/>
    </location>
</feature>
<evidence type="ECO:0008006" key="6">
    <source>
        <dbReference type="Google" id="ProtNLM"/>
    </source>
</evidence>
<gene>
    <name evidence="4" type="ORF">CRHIZ90672A_00008447</name>
</gene>